<protein>
    <submittedName>
        <fullName evidence="1">Uncharacterized protein</fullName>
    </submittedName>
</protein>
<dbReference type="AlphaFoldDB" id="A0A835GAJ8"/>
<evidence type="ECO:0000313" key="2">
    <source>
        <dbReference type="Proteomes" id="UP000648187"/>
    </source>
</evidence>
<name>A0A835GAJ8_SPOEX</name>
<comment type="caution">
    <text evidence="1">The sequence shown here is derived from an EMBL/GenBank/DDBJ whole genome shotgun (WGS) entry which is preliminary data.</text>
</comment>
<sequence length="179" mass="20223">CTLRLALDIQMAVVRINKATRCGAYAQYWLAHICMPAVILPTDLILIPQVFACSHAIRPGSPARQSLILTRLFKQVAPNQKSKSHPDVSSGGIVSLGYSSKFLRSKSLATSYIFWCTSECPCFAVRRYSFSKAEILKSFNYARHHKSGHVLREVALFLKNSPHVTTHHWLHKEIYVVVR</sequence>
<organism evidence="1 2">
    <name type="scientific">Spodoptera exigua</name>
    <name type="common">Beet armyworm</name>
    <name type="synonym">Noctua fulgens</name>
    <dbReference type="NCBI Taxonomy" id="7107"/>
    <lineage>
        <taxon>Eukaryota</taxon>
        <taxon>Metazoa</taxon>
        <taxon>Ecdysozoa</taxon>
        <taxon>Arthropoda</taxon>
        <taxon>Hexapoda</taxon>
        <taxon>Insecta</taxon>
        <taxon>Pterygota</taxon>
        <taxon>Neoptera</taxon>
        <taxon>Endopterygota</taxon>
        <taxon>Lepidoptera</taxon>
        <taxon>Glossata</taxon>
        <taxon>Ditrysia</taxon>
        <taxon>Noctuoidea</taxon>
        <taxon>Noctuidae</taxon>
        <taxon>Amphipyrinae</taxon>
        <taxon>Spodoptera</taxon>
    </lineage>
</organism>
<feature type="non-terminal residue" evidence="1">
    <location>
        <position position="179"/>
    </location>
</feature>
<dbReference type="Proteomes" id="UP000648187">
    <property type="component" value="Unassembled WGS sequence"/>
</dbReference>
<gene>
    <name evidence="1" type="ORF">HW555_010105</name>
</gene>
<keyword evidence="2" id="KW-1185">Reference proteome</keyword>
<evidence type="ECO:0000313" key="1">
    <source>
        <dbReference type="EMBL" id="KAF9410973.1"/>
    </source>
</evidence>
<accession>A0A835GAJ8</accession>
<dbReference type="EMBL" id="JACKWZ010000239">
    <property type="protein sequence ID" value="KAF9410973.1"/>
    <property type="molecule type" value="Genomic_DNA"/>
</dbReference>
<proteinExistence type="predicted"/>
<reference evidence="1" key="1">
    <citation type="submission" date="2020-08" db="EMBL/GenBank/DDBJ databases">
        <title>Spodoptera exigua strain:BAW_Kor-Di-RS1 Genome sequencing and assembly.</title>
        <authorList>
            <person name="Kim J."/>
            <person name="Nam H.Y."/>
            <person name="Kwon M."/>
            <person name="Choi J.H."/>
            <person name="Cho S.R."/>
            <person name="Kim G.-H."/>
        </authorList>
    </citation>
    <scope>NUCLEOTIDE SEQUENCE</scope>
    <source>
        <strain evidence="1">BAW_Kor-Di-RS1</strain>
        <tissue evidence="1">Whole-body</tissue>
    </source>
</reference>